<evidence type="ECO:0000256" key="2">
    <source>
        <dbReference type="ARBA" id="ARBA00006946"/>
    </source>
</evidence>
<evidence type="ECO:0000256" key="4">
    <source>
        <dbReference type="ARBA" id="ARBA00022701"/>
    </source>
</evidence>
<dbReference type="GO" id="GO:0005737">
    <property type="term" value="C:cytoplasm"/>
    <property type="evidence" value="ECO:0007669"/>
    <property type="project" value="TreeGrafter"/>
</dbReference>
<feature type="non-terminal residue" evidence="9">
    <location>
        <position position="1"/>
    </location>
</feature>
<comment type="subcellular location">
    <subcellularLocation>
        <location evidence="1">Cytoplasm</location>
        <location evidence="1">Cytoskeleton</location>
    </subcellularLocation>
</comment>
<name>A0A8S3EQ32_9BILA</name>
<dbReference type="PANTHER" id="PTHR18947:SF39">
    <property type="entry name" value="PROTEIN HOOK"/>
    <property type="match status" value="1"/>
</dbReference>
<feature type="domain" description="HOOK N-terminal" evidence="8">
    <location>
        <begin position="11"/>
        <end position="150"/>
    </location>
</feature>
<reference evidence="9" key="1">
    <citation type="submission" date="2021-02" db="EMBL/GenBank/DDBJ databases">
        <authorList>
            <person name="Nowell W R."/>
        </authorList>
    </citation>
    <scope>NUCLEOTIDE SEQUENCE</scope>
</reference>
<comment type="caution">
    <text evidence="9">The sequence shown here is derived from an EMBL/GenBank/DDBJ whole genome shotgun (WGS) entry which is preliminary data.</text>
</comment>
<dbReference type="InterPro" id="IPR036872">
    <property type="entry name" value="CH_dom_sf"/>
</dbReference>
<dbReference type="GO" id="GO:0031122">
    <property type="term" value="P:cytoplasmic microtubule organization"/>
    <property type="evidence" value="ECO:0007669"/>
    <property type="project" value="TreeGrafter"/>
</dbReference>
<dbReference type="Pfam" id="PF19047">
    <property type="entry name" value="HOOK_N"/>
    <property type="match status" value="1"/>
</dbReference>
<dbReference type="PANTHER" id="PTHR18947">
    <property type="entry name" value="HOOK PROTEINS"/>
    <property type="match status" value="1"/>
</dbReference>
<dbReference type="GO" id="GO:0005874">
    <property type="term" value="C:microtubule"/>
    <property type="evidence" value="ECO:0007669"/>
    <property type="project" value="UniProtKB-KW"/>
</dbReference>
<evidence type="ECO:0000313" key="10">
    <source>
        <dbReference type="Proteomes" id="UP000681967"/>
    </source>
</evidence>
<dbReference type="AlphaFoldDB" id="A0A8S3EQ32"/>
<feature type="non-terminal residue" evidence="9">
    <location>
        <position position="201"/>
    </location>
</feature>
<gene>
    <name evidence="9" type="ORF">BYL167_LOCUS60727</name>
</gene>
<comment type="similarity">
    <text evidence="2">Belongs to the hook family.</text>
</comment>
<sequence length="201" mass="24024">ILSFMDRRILFDSLIEWVKTLNLDETEDLSDGRTIALCLNNIDSIHFNKVWLQTIRTYSENNCRIKAKNLHEILTHIINYYSKIFDQSLIDFQMPNLNMIAERVDEIELSRLLQLVLGCAVSCNRKEFYIERIMSMEKSVQHILMNAIQELMIKDNRKNQEDYSEIENQLKRKFEEFNRVMKEKQDIENRSHELGLQVLYS</sequence>
<keyword evidence="4" id="KW-0493">Microtubule</keyword>
<keyword evidence="5 7" id="KW-0175">Coiled coil</keyword>
<dbReference type="Gene3D" id="1.10.418.10">
    <property type="entry name" value="Calponin-like domain"/>
    <property type="match status" value="1"/>
</dbReference>
<organism evidence="9 10">
    <name type="scientific">Rotaria magnacalcarata</name>
    <dbReference type="NCBI Taxonomy" id="392030"/>
    <lineage>
        <taxon>Eukaryota</taxon>
        <taxon>Metazoa</taxon>
        <taxon>Spiralia</taxon>
        <taxon>Gnathifera</taxon>
        <taxon>Rotifera</taxon>
        <taxon>Eurotatoria</taxon>
        <taxon>Bdelloidea</taxon>
        <taxon>Philodinida</taxon>
        <taxon>Philodinidae</taxon>
        <taxon>Rotaria</taxon>
    </lineage>
</organism>
<protein>
    <recommendedName>
        <fullName evidence="8">HOOK N-terminal domain-containing protein</fullName>
    </recommendedName>
</protein>
<feature type="coiled-coil region" evidence="7">
    <location>
        <begin position="156"/>
        <end position="190"/>
    </location>
</feature>
<dbReference type="InterPro" id="IPR043936">
    <property type="entry name" value="HOOK_N"/>
</dbReference>
<dbReference type="EMBL" id="CAJOBH010231134">
    <property type="protein sequence ID" value="CAF5072059.1"/>
    <property type="molecule type" value="Genomic_DNA"/>
</dbReference>
<proteinExistence type="inferred from homology"/>
<dbReference type="FunFam" id="1.10.418.10:FF:000024">
    <property type="entry name" value="Hook homolog 3 (Drosophila)"/>
    <property type="match status" value="1"/>
</dbReference>
<dbReference type="GO" id="GO:0008017">
    <property type="term" value="F:microtubule binding"/>
    <property type="evidence" value="ECO:0007669"/>
    <property type="project" value="TreeGrafter"/>
</dbReference>
<dbReference type="Proteomes" id="UP000681967">
    <property type="component" value="Unassembled WGS sequence"/>
</dbReference>
<keyword evidence="3" id="KW-0963">Cytoplasm</keyword>
<dbReference type="SUPFAM" id="SSF116907">
    <property type="entry name" value="Hook domain"/>
    <property type="match status" value="1"/>
</dbReference>
<evidence type="ECO:0000256" key="6">
    <source>
        <dbReference type="ARBA" id="ARBA00023212"/>
    </source>
</evidence>
<dbReference type="GO" id="GO:0030705">
    <property type="term" value="P:cytoskeleton-dependent intracellular transport"/>
    <property type="evidence" value="ECO:0007669"/>
    <property type="project" value="InterPro"/>
</dbReference>
<evidence type="ECO:0000313" key="9">
    <source>
        <dbReference type="EMBL" id="CAF5072059.1"/>
    </source>
</evidence>
<evidence type="ECO:0000256" key="7">
    <source>
        <dbReference type="SAM" id="Coils"/>
    </source>
</evidence>
<keyword evidence="6" id="KW-0206">Cytoskeleton</keyword>
<evidence type="ECO:0000256" key="3">
    <source>
        <dbReference type="ARBA" id="ARBA00022490"/>
    </source>
</evidence>
<evidence type="ECO:0000256" key="1">
    <source>
        <dbReference type="ARBA" id="ARBA00004245"/>
    </source>
</evidence>
<evidence type="ECO:0000259" key="8">
    <source>
        <dbReference type="Pfam" id="PF19047"/>
    </source>
</evidence>
<dbReference type="GO" id="GO:0051959">
    <property type="term" value="F:dynein light intermediate chain binding"/>
    <property type="evidence" value="ECO:0007669"/>
    <property type="project" value="TreeGrafter"/>
</dbReference>
<accession>A0A8S3EQ32</accession>
<evidence type="ECO:0000256" key="5">
    <source>
        <dbReference type="ARBA" id="ARBA00023054"/>
    </source>
</evidence>
<dbReference type="GO" id="GO:0005813">
    <property type="term" value="C:centrosome"/>
    <property type="evidence" value="ECO:0007669"/>
    <property type="project" value="TreeGrafter"/>
</dbReference>